<keyword evidence="4" id="KW-1185">Reference proteome</keyword>
<dbReference type="Pfam" id="PF05425">
    <property type="entry name" value="CopD"/>
    <property type="match status" value="1"/>
</dbReference>
<comment type="caution">
    <text evidence="3">The sequence shown here is derived from an EMBL/GenBank/DDBJ whole genome shotgun (WGS) entry which is preliminary data.</text>
</comment>
<dbReference type="EMBL" id="JACCFJ010000001">
    <property type="protein sequence ID" value="NYI85982.1"/>
    <property type="molecule type" value="Genomic_DNA"/>
</dbReference>
<protein>
    <submittedName>
        <fullName evidence="3">Putative copper export protein</fullName>
    </submittedName>
</protein>
<keyword evidence="1" id="KW-1133">Transmembrane helix</keyword>
<sequence>MIDVWVVVRFLHVLGAALWVGGQITISLVALPVVPTSLALHQRAAVVTAVGRRFARITTTVFVPLQSTTGVLLAWQAGVTWQSLLEPGYGRVLVAKLVLFVLVMVAASMHGTLHRAKAPRAAKAASTAALVGSLGVVLLATCLVQA</sequence>
<keyword evidence="1" id="KW-0472">Membrane</keyword>
<dbReference type="AlphaFoldDB" id="A0A853ATL5"/>
<dbReference type="Proteomes" id="UP000587002">
    <property type="component" value="Unassembled WGS sequence"/>
</dbReference>
<dbReference type="RefSeq" id="WP_218888400.1">
    <property type="nucleotide sequence ID" value="NZ_JACCFJ010000001.1"/>
</dbReference>
<feature type="transmembrane region" description="Helical" evidence="1">
    <location>
        <begin position="89"/>
        <end position="109"/>
    </location>
</feature>
<feature type="domain" description="Copper resistance protein D" evidence="2">
    <location>
        <begin position="50"/>
        <end position="143"/>
    </location>
</feature>
<proteinExistence type="predicted"/>
<feature type="transmembrane region" description="Helical" evidence="1">
    <location>
        <begin position="12"/>
        <end position="34"/>
    </location>
</feature>
<evidence type="ECO:0000313" key="3">
    <source>
        <dbReference type="EMBL" id="NYI85982.1"/>
    </source>
</evidence>
<name>A0A853ATL5_9PSEU</name>
<evidence type="ECO:0000259" key="2">
    <source>
        <dbReference type="Pfam" id="PF05425"/>
    </source>
</evidence>
<feature type="transmembrane region" description="Helical" evidence="1">
    <location>
        <begin position="121"/>
        <end position="140"/>
    </location>
</feature>
<gene>
    <name evidence="3" type="ORF">HNR68_004612</name>
</gene>
<dbReference type="GO" id="GO:0016020">
    <property type="term" value="C:membrane"/>
    <property type="evidence" value="ECO:0007669"/>
    <property type="project" value="InterPro"/>
</dbReference>
<reference evidence="3 4" key="1">
    <citation type="submission" date="2020-07" db="EMBL/GenBank/DDBJ databases">
        <title>Sequencing the genomes of 1000 actinobacteria strains.</title>
        <authorList>
            <person name="Klenk H.-P."/>
        </authorList>
    </citation>
    <scope>NUCLEOTIDE SEQUENCE [LARGE SCALE GENOMIC DNA]</scope>
    <source>
        <strain evidence="3 4">DSM 44065</strain>
    </source>
</reference>
<feature type="transmembrane region" description="Helical" evidence="1">
    <location>
        <begin position="54"/>
        <end position="77"/>
    </location>
</feature>
<organism evidence="3 4">
    <name type="scientific">Saccharopolyspora hordei</name>
    <dbReference type="NCBI Taxonomy" id="1838"/>
    <lineage>
        <taxon>Bacteria</taxon>
        <taxon>Bacillati</taxon>
        <taxon>Actinomycetota</taxon>
        <taxon>Actinomycetes</taxon>
        <taxon>Pseudonocardiales</taxon>
        <taxon>Pseudonocardiaceae</taxon>
        <taxon>Saccharopolyspora</taxon>
    </lineage>
</organism>
<accession>A0A853ATL5</accession>
<evidence type="ECO:0000313" key="4">
    <source>
        <dbReference type="Proteomes" id="UP000587002"/>
    </source>
</evidence>
<dbReference type="InterPro" id="IPR008457">
    <property type="entry name" value="Cu-R_CopD_dom"/>
</dbReference>
<keyword evidence="1" id="KW-0812">Transmembrane</keyword>
<evidence type="ECO:0000256" key="1">
    <source>
        <dbReference type="SAM" id="Phobius"/>
    </source>
</evidence>